<dbReference type="Proteomes" id="UP000050741">
    <property type="component" value="Unassembled WGS sequence"/>
</dbReference>
<organism evidence="1 2">
    <name type="scientific">Globodera pallida</name>
    <name type="common">Potato cyst nematode worm</name>
    <name type="synonym">Heterodera pallida</name>
    <dbReference type="NCBI Taxonomy" id="36090"/>
    <lineage>
        <taxon>Eukaryota</taxon>
        <taxon>Metazoa</taxon>
        <taxon>Ecdysozoa</taxon>
        <taxon>Nematoda</taxon>
        <taxon>Chromadorea</taxon>
        <taxon>Rhabditida</taxon>
        <taxon>Tylenchina</taxon>
        <taxon>Tylenchomorpha</taxon>
        <taxon>Tylenchoidea</taxon>
        <taxon>Heteroderidae</taxon>
        <taxon>Heteroderinae</taxon>
        <taxon>Globodera</taxon>
    </lineage>
</organism>
<name>A0A183BT79_GLOPA</name>
<reference evidence="2" key="2">
    <citation type="submission" date="2016-06" db="UniProtKB">
        <authorList>
            <consortium name="WormBaseParasite"/>
        </authorList>
    </citation>
    <scope>IDENTIFICATION</scope>
</reference>
<accession>A0A183BT79</accession>
<reference evidence="1" key="1">
    <citation type="submission" date="2014-05" db="EMBL/GenBank/DDBJ databases">
        <title>The genome and life-stage specific transcriptomes of Globodera pallida elucidate key aspects of plant parasitism by a cyst nematode.</title>
        <authorList>
            <person name="Cotton J.A."/>
            <person name="Lilley C.J."/>
            <person name="Jones L.M."/>
            <person name="Kikuchi T."/>
            <person name="Reid A.J."/>
            <person name="Thorpe P."/>
            <person name="Tsai I.J."/>
            <person name="Beasley H."/>
            <person name="Blok V."/>
            <person name="Cock P.J.A."/>
            <person name="Van den Akker S.E."/>
            <person name="Holroyd N."/>
            <person name="Hunt M."/>
            <person name="Mantelin S."/>
            <person name="Naghra H."/>
            <person name="Pain A."/>
            <person name="Palomares-Rius J.E."/>
            <person name="Zarowiecki M."/>
            <person name="Berriman M."/>
            <person name="Jones J.T."/>
            <person name="Urwin P.E."/>
        </authorList>
    </citation>
    <scope>NUCLEOTIDE SEQUENCE [LARGE SCALE GENOMIC DNA]</scope>
    <source>
        <strain evidence="1">Lindley</strain>
    </source>
</reference>
<protein>
    <submittedName>
        <fullName evidence="2">Gamma-tubulin complex component</fullName>
    </submittedName>
</protein>
<dbReference type="WBParaSite" id="GPLIN_000381500">
    <property type="protein sequence ID" value="GPLIN_000381500"/>
    <property type="gene ID" value="GPLIN_000381500"/>
</dbReference>
<dbReference type="AlphaFoldDB" id="A0A183BT79"/>
<dbReference type="OrthoDB" id="5868556at2759"/>
<keyword evidence="1" id="KW-1185">Reference proteome</keyword>
<proteinExistence type="predicted"/>
<sequence>MCQPLLDVLLLPEFLKKIGDFFNLTELKRTWQSADDPPVPNRSVATSGWDMFGSFHSNTGNIIGEAGLPMQLNASVQRSVSFYYKDGD</sequence>
<evidence type="ECO:0000313" key="2">
    <source>
        <dbReference type="WBParaSite" id="GPLIN_000381500"/>
    </source>
</evidence>
<evidence type="ECO:0000313" key="1">
    <source>
        <dbReference type="Proteomes" id="UP000050741"/>
    </source>
</evidence>